<gene>
    <name evidence="11" type="ORF">HII31_04491</name>
</gene>
<dbReference type="PANTHER" id="PTHR43536">
    <property type="entry name" value="MANNOSYLGLYCOPROTEIN ENDO-BETA-MANNOSIDASE"/>
    <property type="match status" value="1"/>
</dbReference>
<dbReference type="InterPro" id="IPR043534">
    <property type="entry name" value="EBDG/EBM"/>
</dbReference>
<keyword evidence="2" id="KW-0378">Hydrolase</keyword>
<keyword evidence="6" id="KW-0732">Signal</keyword>
<dbReference type="OrthoDB" id="408532at2759"/>
<dbReference type="Proteomes" id="UP000660729">
    <property type="component" value="Unassembled WGS sequence"/>
</dbReference>
<evidence type="ECO:0000256" key="4">
    <source>
        <dbReference type="ARBA" id="ARBA00023295"/>
    </source>
</evidence>
<evidence type="ECO:0000259" key="7">
    <source>
        <dbReference type="Pfam" id="PF00703"/>
    </source>
</evidence>
<protein>
    <submittedName>
        <fullName evidence="11">Exo-beta-D-glucosaminidase</fullName>
    </submittedName>
</protein>
<evidence type="ECO:0000259" key="10">
    <source>
        <dbReference type="Pfam" id="PF22666"/>
    </source>
</evidence>
<sequence>MQPWGTIMNYFMNLAFWGLAGASIAQGAQPLVDGPGISAAIPRWSLQSTAQVSKALGDISKPGFDVSSWHKIGSKGTIMGGLVQAGVYNTTDLFFSDDLENKVPSKPYAVPWLYRNEFTLKPDSAKHFFLQTNGITSKAEIWLNGRQVADKVVQAGAYGGKTYDVTKLVNESNALVIKTFPTDYNKDFALGFVDWNPYPPDNGTGVWREVNIKQTGPVALQPPRIATDFTQPGVKSVKVTIKIDLQNLESKQVSGTMTGVITCPGKKSIQLSQPFSLASGEAKTVTLTTSLQSPRIWWPKQWGDQPLYKAQVTAHVNNAISDRSENRTFGIRHVSSHVNKHNDTIFEVNGMPFQVLGGGYAPDIFLRWDLDRFTTQVQYVLDMGMNTIRLEGKMEHPELYDIADRMGVMIMAGWECCDKWEAWSYNDDVAGVAVPWDSNDYQTANTSMRHEAAMLQSHPSMLAYLVGSDYWPNDKAASIYVKALKDWGWQNPIIASAAKRGYPEILGPSGLKMMDLTTGSLQTIHLLTLKKWYNDQLGAAFGFGSELGAGVGTPEKGSLQKFLSKADMNDLWQQPNKGLYHMSTSESQFHNRSIYNTALWSRYGAPKDLDDYLLKAQMMDYEATKSQFEGFAAYWNNDRPATGAIYWMLNNAWPSLHWNQFDYYLHPAGSYFGTKVGNRIEHVAYDYTKKEVYLINRSNNATGDRTVQVELVDTTGKMISTQTIRTQTTPNTSKSIGKISGIDKIKNVAFLRLLLQDSGSKTLSRNVYWLTSGIDTLDWDDSTWYYTPVMKYVDYTALWKMQTASLVTYANPTGKGVYTVTLQNRSGFPAVFIRLNLVDEAGQDVVPVFWEDNYVTLFPEEILQLELRFDEDGQGTKVEVSGGNIASTEIVLGQRSNVLRDA</sequence>
<evidence type="ECO:0000256" key="3">
    <source>
        <dbReference type="ARBA" id="ARBA00023277"/>
    </source>
</evidence>
<dbReference type="Pfam" id="PF00703">
    <property type="entry name" value="Glyco_hydro_2"/>
    <property type="match status" value="1"/>
</dbReference>
<keyword evidence="3" id="KW-0119">Carbohydrate metabolism</keyword>
<evidence type="ECO:0000259" key="8">
    <source>
        <dbReference type="Pfam" id="PF17786"/>
    </source>
</evidence>
<evidence type="ECO:0000256" key="5">
    <source>
        <dbReference type="ARBA" id="ARBA00023326"/>
    </source>
</evidence>
<dbReference type="InterPro" id="IPR008979">
    <property type="entry name" value="Galactose-bd-like_sf"/>
</dbReference>
<dbReference type="InterPro" id="IPR036156">
    <property type="entry name" value="Beta-gal/glucu_dom_sf"/>
</dbReference>
<dbReference type="InterPro" id="IPR017853">
    <property type="entry name" value="GH"/>
</dbReference>
<dbReference type="GO" id="GO:0004553">
    <property type="term" value="F:hydrolase activity, hydrolyzing O-glycosyl compounds"/>
    <property type="evidence" value="ECO:0007669"/>
    <property type="project" value="InterPro"/>
</dbReference>
<feature type="domain" description="Beta-mannosidase-like galactose-binding" evidence="10">
    <location>
        <begin position="54"/>
        <end position="179"/>
    </location>
</feature>
<dbReference type="Pfam" id="PF17786">
    <property type="entry name" value="Mannosidase_ig"/>
    <property type="match status" value="1"/>
</dbReference>
<name>A0A8H6RNG3_9PEZI</name>
<evidence type="ECO:0000259" key="9">
    <source>
        <dbReference type="Pfam" id="PF18368"/>
    </source>
</evidence>
<dbReference type="AlphaFoldDB" id="A0A8H6RNG3"/>
<feature type="domain" description="Exo-beta-D-glucosaminidase Ig-fold" evidence="9">
    <location>
        <begin position="784"/>
        <end position="885"/>
    </location>
</feature>
<dbReference type="SUPFAM" id="SSF49785">
    <property type="entry name" value="Galactose-binding domain-like"/>
    <property type="match status" value="1"/>
</dbReference>
<keyword evidence="4" id="KW-0326">Glycosidase</keyword>
<dbReference type="InterPro" id="IPR006102">
    <property type="entry name" value="Ig-like_GH2"/>
</dbReference>
<dbReference type="EMBL" id="JABCIY010000063">
    <property type="protein sequence ID" value="KAF7194254.1"/>
    <property type="molecule type" value="Genomic_DNA"/>
</dbReference>
<dbReference type="InterPro" id="IPR054593">
    <property type="entry name" value="Beta-mannosidase-like_N2"/>
</dbReference>
<dbReference type="Gene3D" id="3.20.20.80">
    <property type="entry name" value="Glycosidases"/>
    <property type="match status" value="1"/>
</dbReference>
<proteinExistence type="inferred from homology"/>
<keyword evidence="12" id="KW-1185">Reference proteome</keyword>
<reference evidence="11" key="1">
    <citation type="submission" date="2020-04" db="EMBL/GenBank/DDBJ databases">
        <title>Draft genome resource of the tomato pathogen Pseudocercospora fuligena.</title>
        <authorList>
            <person name="Zaccaron A."/>
        </authorList>
    </citation>
    <scope>NUCLEOTIDE SEQUENCE</scope>
    <source>
        <strain evidence="11">PF001</strain>
    </source>
</reference>
<feature type="chain" id="PRO_5034637168" evidence="6">
    <location>
        <begin position="28"/>
        <end position="902"/>
    </location>
</feature>
<dbReference type="Gene3D" id="2.60.40.10">
    <property type="entry name" value="Immunoglobulins"/>
    <property type="match status" value="3"/>
</dbReference>
<dbReference type="Pfam" id="PF18368">
    <property type="entry name" value="Ig_GlcNase"/>
    <property type="match status" value="1"/>
</dbReference>
<feature type="domain" description="Glycoside hydrolase family 2 immunoglobulin-like beta-sandwich" evidence="7">
    <location>
        <begin position="223"/>
        <end position="332"/>
    </location>
</feature>
<evidence type="ECO:0000256" key="1">
    <source>
        <dbReference type="ARBA" id="ARBA00007401"/>
    </source>
</evidence>
<dbReference type="InterPro" id="IPR013783">
    <property type="entry name" value="Ig-like_fold"/>
</dbReference>
<evidence type="ECO:0000256" key="6">
    <source>
        <dbReference type="SAM" id="SignalP"/>
    </source>
</evidence>
<comment type="caution">
    <text evidence="11">The sequence shown here is derived from an EMBL/GenBank/DDBJ whole genome shotgun (WGS) entry which is preliminary data.</text>
</comment>
<dbReference type="InterPro" id="IPR041447">
    <property type="entry name" value="Mannosidase_ig"/>
</dbReference>
<comment type="similarity">
    <text evidence="1">Belongs to the glycosyl hydrolase 2 family.</text>
</comment>
<feature type="domain" description="Mannosidase Ig/CBM-like" evidence="8">
    <location>
        <begin position="690"/>
        <end position="771"/>
    </location>
</feature>
<dbReference type="Pfam" id="PF22666">
    <property type="entry name" value="Glyco_hydro_2_N2"/>
    <property type="match status" value="1"/>
</dbReference>
<dbReference type="SUPFAM" id="SSF51445">
    <property type="entry name" value="(Trans)glycosidases"/>
    <property type="match status" value="1"/>
</dbReference>
<dbReference type="PANTHER" id="PTHR43536:SF1">
    <property type="entry name" value="MANNOSYLGLYCOPROTEIN ENDO-BETA-MANNOSIDASE"/>
    <property type="match status" value="1"/>
</dbReference>
<dbReference type="InterPro" id="IPR041351">
    <property type="entry name" value="Ig_GlcNase"/>
</dbReference>
<keyword evidence="5" id="KW-0624">Polysaccharide degradation</keyword>
<organism evidence="11 12">
    <name type="scientific">Pseudocercospora fuligena</name>
    <dbReference type="NCBI Taxonomy" id="685502"/>
    <lineage>
        <taxon>Eukaryota</taxon>
        <taxon>Fungi</taxon>
        <taxon>Dikarya</taxon>
        <taxon>Ascomycota</taxon>
        <taxon>Pezizomycotina</taxon>
        <taxon>Dothideomycetes</taxon>
        <taxon>Dothideomycetidae</taxon>
        <taxon>Mycosphaerellales</taxon>
        <taxon>Mycosphaerellaceae</taxon>
        <taxon>Pseudocercospora</taxon>
    </lineage>
</organism>
<evidence type="ECO:0000313" key="11">
    <source>
        <dbReference type="EMBL" id="KAF7194254.1"/>
    </source>
</evidence>
<dbReference type="Gene3D" id="2.60.120.260">
    <property type="entry name" value="Galactose-binding domain-like"/>
    <property type="match status" value="1"/>
</dbReference>
<evidence type="ECO:0000313" key="12">
    <source>
        <dbReference type="Proteomes" id="UP000660729"/>
    </source>
</evidence>
<dbReference type="GO" id="GO:0000272">
    <property type="term" value="P:polysaccharide catabolic process"/>
    <property type="evidence" value="ECO:0007669"/>
    <property type="project" value="UniProtKB-KW"/>
</dbReference>
<dbReference type="SUPFAM" id="SSF49303">
    <property type="entry name" value="beta-Galactosidase/glucuronidase domain"/>
    <property type="match status" value="3"/>
</dbReference>
<feature type="signal peptide" evidence="6">
    <location>
        <begin position="1"/>
        <end position="27"/>
    </location>
</feature>
<accession>A0A8H6RNG3</accession>
<evidence type="ECO:0000256" key="2">
    <source>
        <dbReference type="ARBA" id="ARBA00022801"/>
    </source>
</evidence>